<gene>
    <name evidence="2" type="primary">Gst3</name>
    <name evidence="2" type="ORF">G6Z78_0000501</name>
</gene>
<feature type="domain" description="GST C-terminal" evidence="1">
    <location>
        <begin position="22"/>
        <end position="150"/>
    </location>
</feature>
<dbReference type="Gene3D" id="1.20.1050.10">
    <property type="match status" value="1"/>
</dbReference>
<dbReference type="InterPro" id="IPR010987">
    <property type="entry name" value="Glutathione-S-Trfase_C-like"/>
</dbReference>
<keyword evidence="2" id="KW-0808">Transferase</keyword>
<dbReference type="SUPFAM" id="SSF52833">
    <property type="entry name" value="Thioredoxin-like"/>
    <property type="match status" value="1"/>
</dbReference>
<dbReference type="Pfam" id="PF00043">
    <property type="entry name" value="GST_C"/>
    <property type="match status" value="1"/>
</dbReference>
<feature type="non-terminal residue" evidence="2">
    <location>
        <position position="1"/>
    </location>
</feature>
<evidence type="ECO:0000313" key="2">
    <source>
        <dbReference type="EMBL" id="KAG5317641.1"/>
    </source>
</evidence>
<dbReference type="InterPro" id="IPR036249">
    <property type="entry name" value="Thioredoxin-like_sf"/>
</dbReference>
<protein>
    <submittedName>
        <fullName evidence="2">GSTT3 transferase</fullName>
    </submittedName>
</protein>
<dbReference type="PROSITE" id="PS50405">
    <property type="entry name" value="GST_CTER"/>
    <property type="match status" value="1"/>
</dbReference>
<dbReference type="PANTHER" id="PTHR43969">
    <property type="entry name" value="GLUTATHIONE S TRANSFERASE D10, ISOFORM A-RELATED"/>
    <property type="match status" value="1"/>
</dbReference>
<keyword evidence="3" id="KW-1185">Reference proteome</keyword>
<dbReference type="InterPro" id="IPR004046">
    <property type="entry name" value="GST_C"/>
</dbReference>
<dbReference type="GO" id="GO:0006749">
    <property type="term" value="P:glutathione metabolic process"/>
    <property type="evidence" value="ECO:0007669"/>
    <property type="project" value="TreeGrafter"/>
</dbReference>
<accession>A0A836F071</accession>
<dbReference type="PANTHER" id="PTHR43969:SF9">
    <property type="entry name" value="GLUTATHIONE S TRANSFERASE D10, ISOFORM A-RELATED"/>
    <property type="match status" value="1"/>
</dbReference>
<feature type="non-terminal residue" evidence="2">
    <location>
        <position position="150"/>
    </location>
</feature>
<dbReference type="InterPro" id="IPR036282">
    <property type="entry name" value="Glutathione-S-Trfase_C_sf"/>
</dbReference>
<proteinExistence type="predicted"/>
<evidence type="ECO:0000259" key="1">
    <source>
        <dbReference type="PROSITE" id="PS50405"/>
    </source>
</evidence>
<evidence type="ECO:0000313" key="3">
    <source>
        <dbReference type="Proteomes" id="UP000668214"/>
    </source>
</evidence>
<organism evidence="2 3">
    <name type="scientific">Pseudoatta argentina</name>
    <dbReference type="NCBI Taxonomy" id="621737"/>
    <lineage>
        <taxon>Eukaryota</taxon>
        <taxon>Metazoa</taxon>
        <taxon>Ecdysozoa</taxon>
        <taxon>Arthropoda</taxon>
        <taxon>Hexapoda</taxon>
        <taxon>Insecta</taxon>
        <taxon>Pterygota</taxon>
        <taxon>Neoptera</taxon>
        <taxon>Endopterygota</taxon>
        <taxon>Hymenoptera</taxon>
        <taxon>Apocrita</taxon>
        <taxon>Aculeata</taxon>
        <taxon>Formicoidea</taxon>
        <taxon>Formicidae</taxon>
        <taxon>Myrmicinae</taxon>
        <taxon>Pseudoatta</taxon>
    </lineage>
</organism>
<name>A0A836F071_9HYME</name>
<sequence>MPIDLYLVVGSAPCRAVRLAAAAIGVDLNLKNVDLKAGEHLKPEFIKYQLVVTGVSPEQAKYDKMNDALSFLDKFLEEENYVAGKTLTLADLALAVTISNYLIVDHDLSKYSNILRWFAKIQAEAPKYNEVEGVGIKAFTDLVENARKKK</sequence>
<reference evidence="2" key="1">
    <citation type="submission" date="2020-02" db="EMBL/GenBank/DDBJ databases">
        <title>Relaxed selection underlies rapid genomic changes in the transitions from sociality to social parasitism in ants.</title>
        <authorList>
            <person name="Bi X."/>
        </authorList>
    </citation>
    <scope>NUCLEOTIDE SEQUENCE</scope>
    <source>
        <strain evidence="2">BGI-DK2014c</strain>
        <tissue evidence="2">Whole body</tissue>
    </source>
</reference>
<dbReference type="AlphaFoldDB" id="A0A836F071"/>
<dbReference type="SUPFAM" id="SSF47616">
    <property type="entry name" value="GST C-terminal domain-like"/>
    <property type="match status" value="1"/>
</dbReference>
<comment type="caution">
    <text evidence="2">The sequence shown here is derived from an EMBL/GenBank/DDBJ whole genome shotgun (WGS) entry which is preliminary data.</text>
</comment>
<dbReference type="EMBL" id="JAANIA010002128">
    <property type="protein sequence ID" value="KAG5317641.1"/>
    <property type="molecule type" value="Genomic_DNA"/>
</dbReference>
<dbReference type="Proteomes" id="UP000668214">
    <property type="component" value="Unassembled WGS sequence"/>
</dbReference>
<dbReference type="CDD" id="cd03177">
    <property type="entry name" value="GST_C_Delta_Epsilon"/>
    <property type="match status" value="1"/>
</dbReference>
<dbReference type="GO" id="GO:0004364">
    <property type="term" value="F:glutathione transferase activity"/>
    <property type="evidence" value="ECO:0007669"/>
    <property type="project" value="TreeGrafter"/>
</dbReference>